<feature type="compositionally biased region" description="Basic and acidic residues" evidence="7">
    <location>
        <begin position="843"/>
        <end position="855"/>
    </location>
</feature>
<feature type="compositionally biased region" description="Basic and acidic residues" evidence="7">
    <location>
        <begin position="1488"/>
        <end position="1504"/>
    </location>
</feature>
<dbReference type="PROSITE" id="PS00678">
    <property type="entry name" value="WD_REPEATS_1"/>
    <property type="match status" value="1"/>
</dbReference>
<evidence type="ECO:0000256" key="2">
    <source>
        <dbReference type="ARBA" id="ARBA00022574"/>
    </source>
</evidence>
<dbReference type="FunFam" id="2.130.10.10:FF:000328">
    <property type="entry name" value="Bromodomain and WD repeat domain containing 3"/>
    <property type="match status" value="1"/>
</dbReference>
<dbReference type="Pfam" id="PF25313">
    <property type="entry name" value="BRWD_AD"/>
    <property type="match status" value="1"/>
</dbReference>
<dbReference type="InterPro" id="IPR057451">
    <property type="entry name" value="BRWD/PHIP_AD"/>
</dbReference>
<feature type="domain" description="Bromo" evidence="8">
    <location>
        <begin position="1114"/>
        <end position="1184"/>
    </location>
</feature>
<reference evidence="9" key="2">
    <citation type="submission" date="2025-08" db="UniProtKB">
        <authorList>
            <consortium name="Ensembl"/>
        </authorList>
    </citation>
    <scope>IDENTIFICATION</scope>
</reference>
<dbReference type="SUPFAM" id="SSF50978">
    <property type="entry name" value="WD40 repeat-like"/>
    <property type="match status" value="1"/>
</dbReference>
<name>A0A671WWV0_SPAAU</name>
<reference evidence="9" key="3">
    <citation type="submission" date="2025-09" db="UniProtKB">
        <authorList>
            <consortium name="Ensembl"/>
        </authorList>
    </citation>
    <scope>IDENTIFICATION</scope>
</reference>
<dbReference type="GeneTree" id="ENSGT00950000183107"/>
<dbReference type="SMART" id="SM00320">
    <property type="entry name" value="WD40"/>
    <property type="match status" value="8"/>
</dbReference>
<keyword evidence="4 5" id="KW-0103">Bromodomain</keyword>
<dbReference type="InterPro" id="IPR052060">
    <property type="entry name" value="Bromo_WD_repeat"/>
</dbReference>
<feature type="repeat" description="WD" evidence="6">
    <location>
        <begin position="244"/>
        <end position="280"/>
    </location>
</feature>
<dbReference type="PROSITE" id="PS50082">
    <property type="entry name" value="WD_REPEATS_2"/>
    <property type="match status" value="5"/>
</dbReference>
<dbReference type="Pfam" id="PF00400">
    <property type="entry name" value="WD40"/>
    <property type="match status" value="5"/>
</dbReference>
<sequence>TATAPKQELELYYLIARFLQSGPCKKAAQLVPERWSWDGKKYKRTFQDWVIMNQHIPADYLLHVCQRIGPLIEKEIPPSVPGVQTLLGLGRQSLLRTTKICSGSAVAALHRGRPPEPPVSNGGPPNVVSIMGARQATGLARIGQALPSSTYQHMKIHKRILGHLSSVYCVAFDRTGRRIFTGSDDCLVKIWATDDGRLLATLRGHSAEICDMGVNHENSLLASASCDKTIRLWCLRTCAPITVLQAHGASITSIQFCPAVKGTTRYLASTGADGMVCFWKWHSISMKFNDQPVKFVERSRPGVQVSTSSFSSGGMFMATGGTDHLIRVYYLGAETPMKVSEMDAHTDKVVVVQFSNNSDSLRFVSGSRDGTARIWHYQQQEWKSITLDMAARLPGGDDKTKLVVTMVAWDRADSTVITAVSNYLLKVWSTASGQLLHILSGHDDEVFVLEAHPFDSRIMLSAGHDGNIYMWDLTKGAKIRNFFNMIEGQGHGAIFDCKFSADGQHFACTDSHGHLLIFGFGCSRPYEKIPDQMFFHTDYRPLIRDANNYVLDEQTQQAPHLMPPPFLVDVDGNPHPPQFQRLVPGRESCNEEQLVPQLGYMANSDGELVEQVLGQQTADNRESLLDNLIRQLQNEQDVLQIAEPEAVEAEGIFFISHFIDVVVSSPADDSHRSGQVDGVWQMQHNALRSQVATERDLLAWSRRVVVNEVQQGTFRVLEECRKAKGDMECSLYNAERRKKPAACTPKVQCSSLHSCFHNSQIPLISIQSCFPHFSTLSEQVEQSEASSDGEAQWQSESSSSDSSSEYSDWTADAGINLQPPKRSTRRPVQPQGYSSSEEEEGDNTAKDAKKKENEKRKKPKETKQKPTSSLAGLDAEEWLPPSWIMETIPRRSPFVPQMGDELIYFKQGHQAYVRAVRRAKAYSINPQKQPWNRLDLRDQESVKVVGIKYEVGPPTLCCLKLAFLDPVSGKMTGDSFSLKYHDMPDVIDFLVLLQFYNEAKEHNWQPGLRFRSIIDDAWWFGSVEDQEPLQLEYPDSLFQCYAVKWDNGEREKMSPWDMEPIPEEAALPEQVGDGVEVAEEELKALLYTPQEGEWGAHTRDEDCERVIHGIDQLLTLEVAKAFTSPVNLRDYPLYCTVVAYPTDLSTIRKRLENRFYRRISALMWEVRYIEHNARTFNEPQSPIVASAKVVTDVLLHYIGDQSCTDILDLHHKLKAEISSGGEADLDVDSDTPGTSSGHRVRGTTIHVLKTNPKHSWRGQCRELVRRMITSPDSEPFRQPVDLFEYPVRKVKGEIKLKISLALPCCVQDYRDIIDTPMDLSTVSETLCEGNYENPMEFAKDVRLIFSNSKAYTPNKKSQIYTMTLSLSAFFEKNIISIISDYKSACQNERRARQRLSYRDRLHNGGSSPPISPSPSTNAAAGEGGRGGGRGGGGAAAAATGGCKTRRGRGRGGGGGGRGGAAAAASSPRRNQCKSRRVSTRNQGRRTVLYRDDSEDDGHGSKEDPLNLGRSRSGRVRRMTEKARVSHLMGWGH</sequence>
<evidence type="ECO:0000256" key="5">
    <source>
        <dbReference type="PROSITE-ProRule" id="PRU00035"/>
    </source>
</evidence>
<evidence type="ECO:0000256" key="1">
    <source>
        <dbReference type="ARBA" id="ARBA00022553"/>
    </source>
</evidence>
<dbReference type="PANTHER" id="PTHR16266">
    <property type="entry name" value="WD REPEAT DOMAIN 9"/>
    <property type="match status" value="1"/>
</dbReference>
<dbReference type="InterPro" id="IPR057452">
    <property type="entry name" value="BRWD/PHIP_N"/>
</dbReference>
<feature type="compositionally biased region" description="Low complexity" evidence="7">
    <location>
        <begin position="795"/>
        <end position="808"/>
    </location>
</feature>
<keyword evidence="1" id="KW-0597">Phosphoprotein</keyword>
<organism evidence="9 10">
    <name type="scientific">Sparus aurata</name>
    <name type="common">Gilthead sea bream</name>
    <dbReference type="NCBI Taxonomy" id="8175"/>
    <lineage>
        <taxon>Eukaryota</taxon>
        <taxon>Metazoa</taxon>
        <taxon>Chordata</taxon>
        <taxon>Craniata</taxon>
        <taxon>Vertebrata</taxon>
        <taxon>Euteleostomi</taxon>
        <taxon>Actinopterygii</taxon>
        <taxon>Neopterygii</taxon>
        <taxon>Teleostei</taxon>
        <taxon>Neoteleostei</taxon>
        <taxon>Acanthomorphata</taxon>
        <taxon>Eupercaria</taxon>
        <taxon>Spariformes</taxon>
        <taxon>Sparidae</taxon>
        <taxon>Sparus</taxon>
    </lineage>
</organism>
<evidence type="ECO:0000259" key="8">
    <source>
        <dbReference type="PROSITE" id="PS50014"/>
    </source>
</evidence>
<dbReference type="CDD" id="cd00200">
    <property type="entry name" value="WD40"/>
    <property type="match status" value="1"/>
</dbReference>
<feature type="region of interest" description="Disordered" evidence="7">
    <location>
        <begin position="780"/>
        <end position="872"/>
    </location>
</feature>
<dbReference type="InterPro" id="IPR001487">
    <property type="entry name" value="Bromodomain"/>
</dbReference>
<keyword evidence="2 6" id="KW-0853">WD repeat</keyword>
<dbReference type="FunFam" id="1.20.920.10:FF:000008">
    <property type="entry name" value="Bromodomain and WD repeat domain containing 3"/>
    <property type="match status" value="1"/>
</dbReference>
<dbReference type="Gene3D" id="1.20.920.10">
    <property type="entry name" value="Bromodomain-like"/>
    <property type="match status" value="2"/>
</dbReference>
<evidence type="ECO:0000313" key="9">
    <source>
        <dbReference type="Ensembl" id="ENSSAUP00010043457.1"/>
    </source>
</evidence>
<dbReference type="InterPro" id="IPR036427">
    <property type="entry name" value="Bromodomain-like_sf"/>
</dbReference>
<feature type="repeat" description="WD" evidence="6">
    <location>
        <begin position="202"/>
        <end position="243"/>
    </location>
</feature>
<evidence type="ECO:0000256" key="7">
    <source>
        <dbReference type="SAM" id="MobiDB-lite"/>
    </source>
</evidence>
<dbReference type="SUPFAM" id="SSF47370">
    <property type="entry name" value="Bromodomain"/>
    <property type="match status" value="2"/>
</dbReference>
<keyword evidence="3" id="KW-0677">Repeat</keyword>
<dbReference type="Pfam" id="PF00439">
    <property type="entry name" value="Bromodomain"/>
    <property type="match status" value="2"/>
</dbReference>
<protein>
    <submittedName>
        <fullName evidence="9">Bromodomain and WD repeat domain containing 3</fullName>
    </submittedName>
</protein>
<dbReference type="InterPro" id="IPR015943">
    <property type="entry name" value="WD40/YVTN_repeat-like_dom_sf"/>
</dbReference>
<dbReference type="FunFam" id="2.130.10.10:FF:000222">
    <property type="entry name" value="Bromodomain and WD repeat domain containing 3"/>
    <property type="match status" value="1"/>
</dbReference>
<dbReference type="PROSITE" id="PS50014">
    <property type="entry name" value="BROMODOMAIN_2"/>
    <property type="match status" value="2"/>
</dbReference>
<dbReference type="Gene3D" id="2.130.10.10">
    <property type="entry name" value="YVTN repeat-like/Quinoprotein amine dehydrogenase"/>
    <property type="match status" value="2"/>
</dbReference>
<evidence type="ECO:0000256" key="4">
    <source>
        <dbReference type="ARBA" id="ARBA00023117"/>
    </source>
</evidence>
<evidence type="ECO:0000256" key="6">
    <source>
        <dbReference type="PROSITE-ProRule" id="PRU00221"/>
    </source>
</evidence>
<dbReference type="PANTHER" id="PTHR16266:SF25">
    <property type="entry name" value="BROMODOMAIN AND WD REPEAT-CONTAINING PROTEIN 3"/>
    <property type="match status" value="1"/>
</dbReference>
<keyword evidence="10" id="KW-1185">Reference proteome</keyword>
<dbReference type="SMART" id="SM00297">
    <property type="entry name" value="BROMO"/>
    <property type="match status" value="2"/>
</dbReference>
<feature type="domain" description="Bromo" evidence="8">
    <location>
        <begin position="1268"/>
        <end position="1359"/>
    </location>
</feature>
<dbReference type="FunFam" id="2.30.30.1040:FF:000003">
    <property type="entry name" value="Bromodomain and WD repeat domain containing 1"/>
    <property type="match status" value="1"/>
</dbReference>
<dbReference type="CDD" id="cd05529">
    <property type="entry name" value="Bromo_WDR9_I_like"/>
    <property type="match status" value="1"/>
</dbReference>
<dbReference type="GO" id="GO:0005634">
    <property type="term" value="C:nucleus"/>
    <property type="evidence" value="ECO:0007669"/>
    <property type="project" value="TreeGrafter"/>
</dbReference>
<feature type="compositionally biased region" description="Gly residues" evidence="7">
    <location>
        <begin position="1450"/>
        <end position="1459"/>
    </location>
</feature>
<dbReference type="GO" id="GO:0006357">
    <property type="term" value="P:regulation of transcription by RNA polymerase II"/>
    <property type="evidence" value="ECO:0007669"/>
    <property type="project" value="TreeGrafter"/>
</dbReference>
<dbReference type="InterPro" id="IPR001680">
    <property type="entry name" value="WD40_rpt"/>
</dbReference>
<gene>
    <name evidence="9" type="primary">BRWD3</name>
    <name evidence="9" type="synonym">brwd3</name>
</gene>
<dbReference type="Proteomes" id="UP000472265">
    <property type="component" value="Chromosome 13"/>
</dbReference>
<feature type="repeat" description="WD" evidence="6">
    <location>
        <begin position="439"/>
        <end position="481"/>
    </location>
</feature>
<reference evidence="9" key="1">
    <citation type="submission" date="2021-04" db="EMBL/GenBank/DDBJ databases">
        <authorList>
            <consortium name="Wellcome Sanger Institute Data Sharing"/>
        </authorList>
    </citation>
    <scope>NUCLEOTIDE SEQUENCE [LARGE SCALE GENOMIC DNA]</scope>
</reference>
<feature type="compositionally biased region" description="Gly residues" evidence="7">
    <location>
        <begin position="1421"/>
        <end position="1434"/>
    </location>
</feature>
<feature type="region of interest" description="Disordered" evidence="7">
    <location>
        <begin position="1399"/>
        <end position="1532"/>
    </location>
</feature>
<dbReference type="PROSITE" id="PS50294">
    <property type="entry name" value="WD_REPEATS_REGION"/>
    <property type="match status" value="4"/>
</dbReference>
<feature type="repeat" description="WD" evidence="6">
    <location>
        <begin position="342"/>
        <end position="375"/>
    </location>
</feature>
<dbReference type="Pfam" id="PF25437">
    <property type="entry name" value="BRWD1_N"/>
    <property type="match status" value="1"/>
</dbReference>
<dbReference type="Ensembl" id="ENSSAUT00010045735.1">
    <property type="protein sequence ID" value="ENSSAUP00010043457.1"/>
    <property type="gene ID" value="ENSSAUG00010018048.1"/>
</dbReference>
<feature type="repeat" description="WD" evidence="6">
    <location>
        <begin position="160"/>
        <end position="201"/>
    </location>
</feature>
<dbReference type="InterPro" id="IPR019775">
    <property type="entry name" value="WD40_repeat_CS"/>
</dbReference>
<evidence type="ECO:0000256" key="3">
    <source>
        <dbReference type="ARBA" id="ARBA00022737"/>
    </source>
</evidence>
<proteinExistence type="predicted"/>
<dbReference type="FunFam" id="2.130.10.10:FF:001135">
    <property type="entry name" value="Bromodomain and WD repeat domain containing 3"/>
    <property type="match status" value="1"/>
</dbReference>
<dbReference type="GO" id="GO:0008360">
    <property type="term" value="P:regulation of cell shape"/>
    <property type="evidence" value="ECO:0007669"/>
    <property type="project" value="TreeGrafter"/>
</dbReference>
<evidence type="ECO:0000313" key="10">
    <source>
        <dbReference type="Proteomes" id="UP000472265"/>
    </source>
</evidence>
<dbReference type="InterPro" id="IPR036322">
    <property type="entry name" value="WD40_repeat_dom_sf"/>
</dbReference>
<dbReference type="GO" id="GO:0007010">
    <property type="term" value="P:cytoskeleton organization"/>
    <property type="evidence" value="ECO:0007669"/>
    <property type="project" value="TreeGrafter"/>
</dbReference>
<accession>A0A671WWV0</accession>
<dbReference type="PRINTS" id="PR00503">
    <property type="entry name" value="BROMODOMAIN"/>
</dbReference>